<proteinExistence type="predicted"/>
<dbReference type="EMBL" id="AVOT02027374">
    <property type="protein sequence ID" value="MBW0519402.1"/>
    <property type="molecule type" value="Genomic_DNA"/>
</dbReference>
<gene>
    <name evidence="1" type="ORF">O181_059117</name>
</gene>
<protein>
    <submittedName>
        <fullName evidence="1">Uncharacterized protein</fullName>
    </submittedName>
</protein>
<dbReference type="AlphaFoldDB" id="A0A9Q3HX44"/>
<evidence type="ECO:0000313" key="1">
    <source>
        <dbReference type="EMBL" id="MBW0519402.1"/>
    </source>
</evidence>
<accession>A0A9Q3HX44</accession>
<name>A0A9Q3HX44_9BASI</name>
<sequence length="144" mass="16684">MNRKINPTQVEHNVLTPEINQNSDEMWLQMSQFAEKTQKQFAELQASLERMKTLTASMDKTVKTLQEGQAWLSRASEQTKKRLNLAFEEQQHSKRGRDCLHQDINKLFDIYHHQGKYCFNCQGLTSHCTSVSIKSCFSCISVTL</sequence>
<keyword evidence="2" id="KW-1185">Reference proteome</keyword>
<organism evidence="1 2">
    <name type="scientific">Austropuccinia psidii MF-1</name>
    <dbReference type="NCBI Taxonomy" id="1389203"/>
    <lineage>
        <taxon>Eukaryota</taxon>
        <taxon>Fungi</taxon>
        <taxon>Dikarya</taxon>
        <taxon>Basidiomycota</taxon>
        <taxon>Pucciniomycotina</taxon>
        <taxon>Pucciniomycetes</taxon>
        <taxon>Pucciniales</taxon>
        <taxon>Sphaerophragmiaceae</taxon>
        <taxon>Austropuccinia</taxon>
    </lineage>
</organism>
<reference evidence="1" key="1">
    <citation type="submission" date="2021-03" db="EMBL/GenBank/DDBJ databases">
        <title>Draft genome sequence of rust myrtle Austropuccinia psidii MF-1, a brazilian biotype.</title>
        <authorList>
            <person name="Quecine M.C."/>
            <person name="Pachon D.M.R."/>
            <person name="Bonatelli M.L."/>
            <person name="Correr F.H."/>
            <person name="Franceschini L.M."/>
            <person name="Leite T.F."/>
            <person name="Margarido G.R.A."/>
            <person name="Almeida C.A."/>
            <person name="Ferrarezi J.A."/>
            <person name="Labate C.A."/>
        </authorList>
    </citation>
    <scope>NUCLEOTIDE SEQUENCE</scope>
    <source>
        <strain evidence="1">MF-1</strain>
    </source>
</reference>
<dbReference type="Proteomes" id="UP000765509">
    <property type="component" value="Unassembled WGS sequence"/>
</dbReference>
<evidence type="ECO:0000313" key="2">
    <source>
        <dbReference type="Proteomes" id="UP000765509"/>
    </source>
</evidence>
<comment type="caution">
    <text evidence="1">The sequence shown here is derived from an EMBL/GenBank/DDBJ whole genome shotgun (WGS) entry which is preliminary data.</text>
</comment>